<feature type="transmembrane region" description="Helical" evidence="1">
    <location>
        <begin position="9"/>
        <end position="26"/>
    </location>
</feature>
<dbReference type="OrthoDB" id="2112928at2"/>
<comment type="caution">
    <text evidence="2">The sequence shown here is derived from an EMBL/GenBank/DDBJ whole genome shotgun (WGS) entry which is preliminary data.</text>
</comment>
<gene>
    <name evidence="2" type="ORF">CLV97_1076</name>
</gene>
<evidence type="ECO:0000313" key="2">
    <source>
        <dbReference type="EMBL" id="PRX41240.1"/>
    </source>
</evidence>
<protein>
    <recommendedName>
        <fullName evidence="4">DUF3311 domain-containing protein</fullName>
    </recommendedName>
</protein>
<organism evidence="2 3">
    <name type="scientific">Planifilum fimeticola</name>
    <dbReference type="NCBI Taxonomy" id="201975"/>
    <lineage>
        <taxon>Bacteria</taxon>
        <taxon>Bacillati</taxon>
        <taxon>Bacillota</taxon>
        <taxon>Bacilli</taxon>
        <taxon>Bacillales</taxon>
        <taxon>Thermoactinomycetaceae</taxon>
        <taxon>Planifilum</taxon>
    </lineage>
</organism>
<evidence type="ECO:0000313" key="3">
    <source>
        <dbReference type="Proteomes" id="UP000237797"/>
    </source>
</evidence>
<dbReference type="EMBL" id="PVNE01000007">
    <property type="protein sequence ID" value="PRX41240.1"/>
    <property type="molecule type" value="Genomic_DNA"/>
</dbReference>
<name>A0A2T0LG41_9BACL</name>
<sequence length="76" mass="8841">MKEPIRNGKLWLVFGILFFLSVPWYLPVGSFEPVILGFPYWVIIVLLGSAAISLFLTYVLKYEWDMEGDGEKEERL</sequence>
<keyword evidence="3" id="KW-1185">Reference proteome</keyword>
<reference evidence="2 3" key="1">
    <citation type="submission" date="2018-03" db="EMBL/GenBank/DDBJ databases">
        <title>Genomic Encyclopedia of Archaeal and Bacterial Type Strains, Phase II (KMG-II): from individual species to whole genera.</title>
        <authorList>
            <person name="Goeker M."/>
        </authorList>
    </citation>
    <scope>NUCLEOTIDE SEQUENCE [LARGE SCALE GENOMIC DNA]</scope>
    <source>
        <strain evidence="2 3">DSM 44946</strain>
    </source>
</reference>
<dbReference type="RefSeq" id="WP_106344605.1">
    <property type="nucleotide sequence ID" value="NZ_PVNE01000007.1"/>
</dbReference>
<accession>A0A2T0LG41</accession>
<keyword evidence="1" id="KW-0472">Membrane</keyword>
<dbReference type="Proteomes" id="UP000237797">
    <property type="component" value="Unassembled WGS sequence"/>
</dbReference>
<keyword evidence="1" id="KW-1133">Transmembrane helix</keyword>
<keyword evidence="1" id="KW-0812">Transmembrane</keyword>
<proteinExistence type="predicted"/>
<feature type="transmembrane region" description="Helical" evidence="1">
    <location>
        <begin position="38"/>
        <end position="60"/>
    </location>
</feature>
<evidence type="ECO:0000256" key="1">
    <source>
        <dbReference type="SAM" id="Phobius"/>
    </source>
</evidence>
<evidence type="ECO:0008006" key="4">
    <source>
        <dbReference type="Google" id="ProtNLM"/>
    </source>
</evidence>
<dbReference type="AlphaFoldDB" id="A0A2T0LG41"/>